<keyword evidence="2" id="KW-1185">Reference proteome</keyword>
<comment type="caution">
    <text evidence="1">The sequence shown here is derived from an EMBL/GenBank/DDBJ whole genome shotgun (WGS) entry which is preliminary data.</text>
</comment>
<dbReference type="EMBL" id="PKPP01003376">
    <property type="protein sequence ID" value="PWA69723.1"/>
    <property type="molecule type" value="Genomic_DNA"/>
</dbReference>
<gene>
    <name evidence="1" type="ORF">CTI12_AA297320</name>
</gene>
<dbReference type="AlphaFoldDB" id="A0A2U1N8A6"/>
<name>A0A2U1N8A6_ARTAN</name>
<proteinExistence type="predicted"/>
<dbReference type="PANTHER" id="PTHR46512:SF11">
    <property type="entry name" value="PEPTIDYLPROLYL ISOMERASE"/>
    <property type="match status" value="1"/>
</dbReference>
<protein>
    <submittedName>
        <fullName evidence="1">Rotamase FKBP 1</fullName>
    </submittedName>
</protein>
<sequence>MDYDALGLDKEHPIRAKEYAVGSTESKQELAIVPPNSTVTYEIELVSFVKKIEVDGKKKEEGNVLFKAEVDGKKKEEGNVLFKAGKYLKASKRYEKAAKYIEYDTNFDEADKQHKQYEVQQNQYLIDQKLKEHLGQAVAF</sequence>
<dbReference type="Gene3D" id="1.25.40.10">
    <property type="entry name" value="Tetratricopeptide repeat domain"/>
    <property type="match status" value="1"/>
</dbReference>
<dbReference type="InterPro" id="IPR011990">
    <property type="entry name" value="TPR-like_helical_dom_sf"/>
</dbReference>
<organism evidence="1 2">
    <name type="scientific">Artemisia annua</name>
    <name type="common">Sweet wormwood</name>
    <dbReference type="NCBI Taxonomy" id="35608"/>
    <lineage>
        <taxon>Eukaryota</taxon>
        <taxon>Viridiplantae</taxon>
        <taxon>Streptophyta</taxon>
        <taxon>Embryophyta</taxon>
        <taxon>Tracheophyta</taxon>
        <taxon>Spermatophyta</taxon>
        <taxon>Magnoliopsida</taxon>
        <taxon>eudicotyledons</taxon>
        <taxon>Gunneridae</taxon>
        <taxon>Pentapetalae</taxon>
        <taxon>asterids</taxon>
        <taxon>campanulids</taxon>
        <taxon>Asterales</taxon>
        <taxon>Asteraceae</taxon>
        <taxon>Asteroideae</taxon>
        <taxon>Anthemideae</taxon>
        <taxon>Artemisiinae</taxon>
        <taxon>Artemisia</taxon>
    </lineage>
</organism>
<dbReference type="PANTHER" id="PTHR46512">
    <property type="entry name" value="PEPTIDYLPROLYL ISOMERASE"/>
    <property type="match status" value="1"/>
</dbReference>
<dbReference type="STRING" id="35608.A0A2U1N8A6"/>
<dbReference type="OrthoDB" id="72596at2759"/>
<dbReference type="Proteomes" id="UP000245207">
    <property type="component" value="Unassembled WGS sequence"/>
</dbReference>
<dbReference type="InterPro" id="IPR050754">
    <property type="entry name" value="FKBP4/5/8-like"/>
</dbReference>
<reference evidence="1 2" key="1">
    <citation type="journal article" date="2018" name="Mol. Plant">
        <title>The genome of Artemisia annua provides insight into the evolution of Asteraceae family and artemisinin biosynthesis.</title>
        <authorList>
            <person name="Shen Q."/>
            <person name="Zhang L."/>
            <person name="Liao Z."/>
            <person name="Wang S."/>
            <person name="Yan T."/>
            <person name="Shi P."/>
            <person name="Liu M."/>
            <person name="Fu X."/>
            <person name="Pan Q."/>
            <person name="Wang Y."/>
            <person name="Lv Z."/>
            <person name="Lu X."/>
            <person name="Zhang F."/>
            <person name="Jiang W."/>
            <person name="Ma Y."/>
            <person name="Chen M."/>
            <person name="Hao X."/>
            <person name="Li L."/>
            <person name="Tang Y."/>
            <person name="Lv G."/>
            <person name="Zhou Y."/>
            <person name="Sun X."/>
            <person name="Brodelius P.E."/>
            <person name="Rose J.K.C."/>
            <person name="Tang K."/>
        </authorList>
    </citation>
    <scope>NUCLEOTIDE SEQUENCE [LARGE SCALE GENOMIC DNA]</scope>
    <source>
        <strain evidence="2">cv. Huhao1</strain>
        <tissue evidence="1">Leaf</tissue>
    </source>
</reference>
<evidence type="ECO:0000313" key="1">
    <source>
        <dbReference type="EMBL" id="PWA69723.1"/>
    </source>
</evidence>
<accession>A0A2U1N8A6</accession>
<evidence type="ECO:0000313" key="2">
    <source>
        <dbReference type="Proteomes" id="UP000245207"/>
    </source>
</evidence>